<dbReference type="AlphaFoldDB" id="A0A1H0WCF0"/>
<reference evidence="4" key="1">
    <citation type="submission" date="2016-10" db="EMBL/GenBank/DDBJ databases">
        <authorList>
            <person name="Varghese N."/>
            <person name="Submissions S."/>
        </authorList>
    </citation>
    <scope>NUCLEOTIDE SEQUENCE [LARGE SCALE GENOMIC DNA]</scope>
    <source>
        <strain evidence="4">CGMCC 4.6609</strain>
    </source>
</reference>
<proteinExistence type="predicted"/>
<dbReference type="PROSITE" id="PS51257">
    <property type="entry name" value="PROKAR_LIPOPROTEIN"/>
    <property type="match status" value="1"/>
</dbReference>
<evidence type="ECO:0000313" key="3">
    <source>
        <dbReference type="EMBL" id="SDP88384.1"/>
    </source>
</evidence>
<keyword evidence="4" id="KW-1185">Reference proteome</keyword>
<protein>
    <recommendedName>
        <fullName evidence="5">DUF4352 domain-containing protein</fullName>
    </recommendedName>
</protein>
<feature type="chain" id="PRO_5038882446" description="DUF4352 domain-containing protein" evidence="2">
    <location>
        <begin position="23"/>
        <end position="211"/>
    </location>
</feature>
<accession>A0A1H0WCF0</accession>
<organism evidence="3 4">
    <name type="scientific">Lentzea jiangxiensis</name>
    <dbReference type="NCBI Taxonomy" id="641025"/>
    <lineage>
        <taxon>Bacteria</taxon>
        <taxon>Bacillati</taxon>
        <taxon>Actinomycetota</taxon>
        <taxon>Actinomycetes</taxon>
        <taxon>Pseudonocardiales</taxon>
        <taxon>Pseudonocardiaceae</taxon>
        <taxon>Lentzea</taxon>
    </lineage>
</organism>
<evidence type="ECO:0000313" key="4">
    <source>
        <dbReference type="Proteomes" id="UP000199691"/>
    </source>
</evidence>
<gene>
    <name evidence="3" type="ORF">SAMN05421507_118103</name>
</gene>
<evidence type="ECO:0000256" key="2">
    <source>
        <dbReference type="SAM" id="SignalP"/>
    </source>
</evidence>
<keyword evidence="2" id="KW-0732">Signal</keyword>
<feature type="signal peptide" evidence="2">
    <location>
        <begin position="1"/>
        <end position="22"/>
    </location>
</feature>
<dbReference type="Proteomes" id="UP000199691">
    <property type="component" value="Unassembled WGS sequence"/>
</dbReference>
<dbReference type="STRING" id="641025.SAMN05421507_118103"/>
<name>A0A1H0WCF0_9PSEU</name>
<dbReference type="RefSeq" id="WP_090102990.1">
    <property type="nucleotide sequence ID" value="NZ_FNIX01000018.1"/>
</dbReference>
<dbReference type="EMBL" id="FNIX01000018">
    <property type="protein sequence ID" value="SDP88384.1"/>
    <property type="molecule type" value="Genomic_DNA"/>
</dbReference>
<dbReference type="OrthoDB" id="3874174at2"/>
<feature type="compositionally biased region" description="Low complexity" evidence="1">
    <location>
        <begin position="37"/>
        <end position="56"/>
    </location>
</feature>
<feature type="region of interest" description="Disordered" evidence="1">
    <location>
        <begin position="27"/>
        <end position="68"/>
    </location>
</feature>
<evidence type="ECO:0008006" key="5">
    <source>
        <dbReference type="Google" id="ProtNLM"/>
    </source>
</evidence>
<evidence type="ECO:0000256" key="1">
    <source>
        <dbReference type="SAM" id="MobiDB-lite"/>
    </source>
</evidence>
<sequence>MTHARGPLLTAAVATAGLLLSACGSETGGQAVPAPGTTTSTAATSTQKSTAKSSQAPDVPAGGDVTAPGSKLKVGARAVVPYDSAGKTGTIAITVSAIEAAPKEDLAKFGDKAKNITPFYLRVKVENLSGSDLSHTSVSLRGVGADGKGTGVIISGDTPNCDSQSAPKTFSTAGASYETCVLSAAPDGSKVAAAEYNRGDAYLKTPITWES</sequence>